<dbReference type="EMBL" id="JANPWB010000016">
    <property type="protein sequence ID" value="KAJ1085796.1"/>
    <property type="molecule type" value="Genomic_DNA"/>
</dbReference>
<evidence type="ECO:0000256" key="1">
    <source>
        <dbReference type="SAM" id="MobiDB-lite"/>
    </source>
</evidence>
<name>A0AAV7L2A0_PLEWA</name>
<gene>
    <name evidence="2" type="ORF">NDU88_005921</name>
</gene>
<reference evidence="2" key="1">
    <citation type="journal article" date="2022" name="bioRxiv">
        <title>Sequencing and chromosome-scale assembly of the giantPleurodeles waltlgenome.</title>
        <authorList>
            <person name="Brown T."/>
            <person name="Elewa A."/>
            <person name="Iarovenko S."/>
            <person name="Subramanian E."/>
            <person name="Araus A.J."/>
            <person name="Petzold A."/>
            <person name="Susuki M."/>
            <person name="Suzuki K.-i.T."/>
            <person name="Hayashi T."/>
            <person name="Toyoda A."/>
            <person name="Oliveira C."/>
            <person name="Osipova E."/>
            <person name="Leigh N.D."/>
            <person name="Simon A."/>
            <person name="Yun M.H."/>
        </authorList>
    </citation>
    <scope>NUCLEOTIDE SEQUENCE</scope>
    <source>
        <strain evidence="2">20211129_DDA</strain>
        <tissue evidence="2">Liver</tissue>
    </source>
</reference>
<evidence type="ECO:0000313" key="3">
    <source>
        <dbReference type="Proteomes" id="UP001066276"/>
    </source>
</evidence>
<dbReference type="AlphaFoldDB" id="A0AAV7L2A0"/>
<feature type="compositionally biased region" description="Polar residues" evidence="1">
    <location>
        <begin position="73"/>
        <end position="91"/>
    </location>
</feature>
<dbReference type="Proteomes" id="UP001066276">
    <property type="component" value="Chromosome 12"/>
</dbReference>
<accession>A0AAV7L2A0</accession>
<comment type="caution">
    <text evidence="2">The sequence shown here is derived from an EMBL/GenBank/DDBJ whole genome shotgun (WGS) entry which is preliminary data.</text>
</comment>
<keyword evidence="3" id="KW-1185">Reference proteome</keyword>
<evidence type="ECO:0000313" key="2">
    <source>
        <dbReference type="EMBL" id="KAJ1085796.1"/>
    </source>
</evidence>
<protein>
    <submittedName>
        <fullName evidence="2">Uncharacterized protein</fullName>
    </submittedName>
</protein>
<organism evidence="2 3">
    <name type="scientific">Pleurodeles waltl</name>
    <name type="common">Iberian ribbed newt</name>
    <dbReference type="NCBI Taxonomy" id="8319"/>
    <lineage>
        <taxon>Eukaryota</taxon>
        <taxon>Metazoa</taxon>
        <taxon>Chordata</taxon>
        <taxon>Craniata</taxon>
        <taxon>Vertebrata</taxon>
        <taxon>Euteleostomi</taxon>
        <taxon>Amphibia</taxon>
        <taxon>Batrachia</taxon>
        <taxon>Caudata</taxon>
        <taxon>Salamandroidea</taxon>
        <taxon>Salamandridae</taxon>
        <taxon>Pleurodelinae</taxon>
        <taxon>Pleurodeles</taxon>
    </lineage>
</organism>
<feature type="region of interest" description="Disordered" evidence="1">
    <location>
        <begin position="47"/>
        <end position="110"/>
    </location>
</feature>
<sequence>MGYALLFPTTLRVVDTDTTRFFTTPGQAGSGCVLRELQTHEDIRGQHVAWSEGGSDVGNGEAPRNRRRESVSLHGTNRFQVLSHGTDQDSFADSPDPRSTEEGSTVGSAK</sequence>
<proteinExistence type="predicted"/>